<evidence type="ECO:0000256" key="1">
    <source>
        <dbReference type="ARBA" id="ARBA00023604"/>
    </source>
</evidence>
<sequence length="274" mass="32238">METSIPYLAQDPIFNVEKPFDTDVPVDHIPGARASNHRNDERDLKVYPITDPDEWDLDRHGFCFIRAKTGLNAEDALTRKKEVQKDYWYEIEAILHERFPQYSRIESYDCTVRKRDPDFPANIRLYTKVEQPARRPHSDCSPRGAHMNLQRAFPGQERFWEGKDFDILNVWRPLRGPSNDWPLAVCDWRTIDPSVDVRINDAIRRDRVDENAILHFSANHRWYFMKDQSVEDLIVFRNADSFGKRAQGFHCSVFNPESNGQPRESVEVRCVAFR</sequence>
<dbReference type="NCBIfam" id="NF041278">
    <property type="entry name" value="CmcJ_NvfI_EfuI"/>
    <property type="match status" value="1"/>
</dbReference>
<dbReference type="PANTHER" id="PTHR34598">
    <property type="entry name" value="BLL6449 PROTEIN"/>
    <property type="match status" value="1"/>
</dbReference>
<dbReference type="STRING" id="1073090.A0A1L9S616"/>
<dbReference type="InterPro" id="IPR044053">
    <property type="entry name" value="AsaB-like"/>
</dbReference>
<dbReference type="GO" id="GO:0016491">
    <property type="term" value="F:oxidoreductase activity"/>
    <property type="evidence" value="ECO:0007669"/>
    <property type="project" value="InterPro"/>
</dbReference>
<dbReference type="GeneID" id="34612653"/>
<dbReference type="OrthoDB" id="412788at2759"/>
<proteinExistence type="inferred from homology"/>
<dbReference type="AlphaFoldDB" id="A0A1L9S616"/>
<accession>A0A1L9S616</accession>
<gene>
    <name evidence="2" type="ORF">ASPZODRAFT_155253</name>
</gene>
<dbReference type="Proteomes" id="UP000184188">
    <property type="component" value="Unassembled WGS sequence"/>
</dbReference>
<protein>
    <recommendedName>
        <fullName evidence="4">CmcJ-like methyltransferase</fullName>
    </recommendedName>
</protein>
<dbReference type="VEuPathDB" id="FungiDB:ASPZODRAFT_155253"/>
<dbReference type="RefSeq" id="XP_022577104.1">
    <property type="nucleotide sequence ID" value="XM_022726189.1"/>
</dbReference>
<comment type="similarity">
    <text evidence="1">Belongs to the asaB hydroxylase/desaturase family.</text>
</comment>
<dbReference type="EMBL" id="KV878358">
    <property type="protein sequence ID" value="OJJ42594.1"/>
    <property type="molecule type" value="Genomic_DNA"/>
</dbReference>
<evidence type="ECO:0008006" key="4">
    <source>
        <dbReference type="Google" id="ProtNLM"/>
    </source>
</evidence>
<dbReference type="PANTHER" id="PTHR34598:SF3">
    <property type="entry name" value="OXIDOREDUCTASE AN1597"/>
    <property type="match status" value="1"/>
</dbReference>
<keyword evidence="3" id="KW-1185">Reference proteome</keyword>
<evidence type="ECO:0000313" key="3">
    <source>
        <dbReference type="Proteomes" id="UP000184188"/>
    </source>
</evidence>
<name>A0A1L9S616_9EURO</name>
<organism evidence="2 3">
    <name type="scientific">Penicilliopsis zonata CBS 506.65</name>
    <dbReference type="NCBI Taxonomy" id="1073090"/>
    <lineage>
        <taxon>Eukaryota</taxon>
        <taxon>Fungi</taxon>
        <taxon>Dikarya</taxon>
        <taxon>Ascomycota</taxon>
        <taxon>Pezizomycotina</taxon>
        <taxon>Eurotiomycetes</taxon>
        <taxon>Eurotiomycetidae</taxon>
        <taxon>Eurotiales</taxon>
        <taxon>Aspergillaceae</taxon>
        <taxon>Penicilliopsis</taxon>
    </lineage>
</organism>
<reference evidence="3" key="1">
    <citation type="journal article" date="2017" name="Genome Biol.">
        <title>Comparative genomics reveals high biological diversity and specific adaptations in the industrially and medically important fungal genus Aspergillus.</title>
        <authorList>
            <person name="de Vries R.P."/>
            <person name="Riley R."/>
            <person name="Wiebenga A."/>
            <person name="Aguilar-Osorio G."/>
            <person name="Amillis S."/>
            <person name="Uchima C.A."/>
            <person name="Anderluh G."/>
            <person name="Asadollahi M."/>
            <person name="Askin M."/>
            <person name="Barry K."/>
            <person name="Battaglia E."/>
            <person name="Bayram O."/>
            <person name="Benocci T."/>
            <person name="Braus-Stromeyer S.A."/>
            <person name="Caldana C."/>
            <person name="Canovas D."/>
            <person name="Cerqueira G.C."/>
            <person name="Chen F."/>
            <person name="Chen W."/>
            <person name="Choi C."/>
            <person name="Clum A."/>
            <person name="Dos Santos R.A."/>
            <person name="Damasio A.R."/>
            <person name="Diallinas G."/>
            <person name="Emri T."/>
            <person name="Fekete E."/>
            <person name="Flipphi M."/>
            <person name="Freyberg S."/>
            <person name="Gallo A."/>
            <person name="Gournas C."/>
            <person name="Habgood R."/>
            <person name="Hainaut M."/>
            <person name="Harispe M.L."/>
            <person name="Henrissat B."/>
            <person name="Hilden K.S."/>
            <person name="Hope R."/>
            <person name="Hossain A."/>
            <person name="Karabika E."/>
            <person name="Karaffa L."/>
            <person name="Karanyi Z."/>
            <person name="Krasevec N."/>
            <person name="Kuo A."/>
            <person name="Kusch H."/>
            <person name="LaButti K."/>
            <person name="Lagendijk E.L."/>
            <person name="Lapidus A."/>
            <person name="Levasseur A."/>
            <person name="Lindquist E."/>
            <person name="Lipzen A."/>
            <person name="Logrieco A.F."/>
            <person name="MacCabe A."/>
            <person name="Maekelae M.R."/>
            <person name="Malavazi I."/>
            <person name="Melin P."/>
            <person name="Meyer V."/>
            <person name="Mielnichuk N."/>
            <person name="Miskei M."/>
            <person name="Molnar A.P."/>
            <person name="Mule G."/>
            <person name="Ngan C.Y."/>
            <person name="Orejas M."/>
            <person name="Orosz E."/>
            <person name="Ouedraogo J.P."/>
            <person name="Overkamp K.M."/>
            <person name="Park H.-S."/>
            <person name="Perrone G."/>
            <person name="Piumi F."/>
            <person name="Punt P.J."/>
            <person name="Ram A.F."/>
            <person name="Ramon A."/>
            <person name="Rauscher S."/>
            <person name="Record E."/>
            <person name="Riano-Pachon D.M."/>
            <person name="Robert V."/>
            <person name="Roehrig J."/>
            <person name="Ruller R."/>
            <person name="Salamov A."/>
            <person name="Salih N.S."/>
            <person name="Samson R.A."/>
            <person name="Sandor E."/>
            <person name="Sanguinetti M."/>
            <person name="Schuetze T."/>
            <person name="Sepcic K."/>
            <person name="Shelest E."/>
            <person name="Sherlock G."/>
            <person name="Sophianopoulou V."/>
            <person name="Squina F.M."/>
            <person name="Sun H."/>
            <person name="Susca A."/>
            <person name="Todd R.B."/>
            <person name="Tsang A."/>
            <person name="Unkles S.E."/>
            <person name="van de Wiele N."/>
            <person name="van Rossen-Uffink D."/>
            <person name="Oliveira J.V."/>
            <person name="Vesth T.C."/>
            <person name="Visser J."/>
            <person name="Yu J.-H."/>
            <person name="Zhou M."/>
            <person name="Andersen M.R."/>
            <person name="Archer D.B."/>
            <person name="Baker S.E."/>
            <person name="Benoit I."/>
            <person name="Brakhage A.A."/>
            <person name="Braus G.H."/>
            <person name="Fischer R."/>
            <person name="Frisvad J.C."/>
            <person name="Goldman G.H."/>
            <person name="Houbraken J."/>
            <person name="Oakley B."/>
            <person name="Pocsi I."/>
            <person name="Scazzocchio C."/>
            <person name="Seiboth B."/>
            <person name="vanKuyk P.A."/>
            <person name="Wortman J."/>
            <person name="Dyer P.S."/>
            <person name="Grigoriev I.V."/>
        </authorList>
    </citation>
    <scope>NUCLEOTIDE SEQUENCE [LARGE SCALE GENOMIC DNA]</scope>
    <source>
        <strain evidence="3">CBS 506.65</strain>
    </source>
</reference>
<evidence type="ECO:0000313" key="2">
    <source>
        <dbReference type="EMBL" id="OJJ42594.1"/>
    </source>
</evidence>